<evidence type="ECO:0000256" key="1">
    <source>
        <dbReference type="SAM" id="MobiDB-lite"/>
    </source>
</evidence>
<sequence>MENVVIRLANRAALKPFEKLLIPQRQPEGLSGFMGAAGRRESALWGSLRGSPRHRSAREAGGAARDSRKDAVGARSARGE</sequence>
<protein>
    <submittedName>
        <fullName evidence="2">Uncharacterized protein</fullName>
    </submittedName>
</protein>
<organism evidence="2 3">
    <name type="scientific">Eumeta variegata</name>
    <name type="common">Bagworm moth</name>
    <name type="synonym">Eumeta japonica</name>
    <dbReference type="NCBI Taxonomy" id="151549"/>
    <lineage>
        <taxon>Eukaryota</taxon>
        <taxon>Metazoa</taxon>
        <taxon>Ecdysozoa</taxon>
        <taxon>Arthropoda</taxon>
        <taxon>Hexapoda</taxon>
        <taxon>Insecta</taxon>
        <taxon>Pterygota</taxon>
        <taxon>Neoptera</taxon>
        <taxon>Endopterygota</taxon>
        <taxon>Lepidoptera</taxon>
        <taxon>Glossata</taxon>
        <taxon>Ditrysia</taxon>
        <taxon>Tineoidea</taxon>
        <taxon>Psychidae</taxon>
        <taxon>Oiketicinae</taxon>
        <taxon>Eumeta</taxon>
    </lineage>
</organism>
<evidence type="ECO:0000313" key="3">
    <source>
        <dbReference type="Proteomes" id="UP000299102"/>
    </source>
</evidence>
<keyword evidence="3" id="KW-1185">Reference proteome</keyword>
<dbReference type="EMBL" id="BGZK01001835">
    <property type="protein sequence ID" value="GBP87101.1"/>
    <property type="molecule type" value="Genomic_DNA"/>
</dbReference>
<reference evidence="2 3" key="1">
    <citation type="journal article" date="2019" name="Commun. Biol.">
        <title>The bagworm genome reveals a unique fibroin gene that provides high tensile strength.</title>
        <authorList>
            <person name="Kono N."/>
            <person name="Nakamura H."/>
            <person name="Ohtoshi R."/>
            <person name="Tomita M."/>
            <person name="Numata K."/>
            <person name="Arakawa K."/>
        </authorList>
    </citation>
    <scope>NUCLEOTIDE SEQUENCE [LARGE SCALE GENOMIC DNA]</scope>
</reference>
<comment type="caution">
    <text evidence="2">The sequence shown here is derived from an EMBL/GenBank/DDBJ whole genome shotgun (WGS) entry which is preliminary data.</text>
</comment>
<feature type="compositionally biased region" description="Basic and acidic residues" evidence="1">
    <location>
        <begin position="65"/>
        <end position="80"/>
    </location>
</feature>
<accession>A0A4C1ZE91</accession>
<gene>
    <name evidence="2" type="ORF">EVAR_66435_1</name>
</gene>
<evidence type="ECO:0000313" key="2">
    <source>
        <dbReference type="EMBL" id="GBP87101.1"/>
    </source>
</evidence>
<dbReference type="AlphaFoldDB" id="A0A4C1ZE91"/>
<name>A0A4C1ZE91_EUMVA</name>
<proteinExistence type="predicted"/>
<feature type="region of interest" description="Disordered" evidence="1">
    <location>
        <begin position="46"/>
        <end position="80"/>
    </location>
</feature>
<dbReference type="Proteomes" id="UP000299102">
    <property type="component" value="Unassembled WGS sequence"/>
</dbReference>